<feature type="region of interest" description="Disordered" evidence="1">
    <location>
        <begin position="1"/>
        <end position="53"/>
    </location>
</feature>
<evidence type="ECO:0000313" key="2">
    <source>
        <dbReference type="EMBL" id="WRT66858.1"/>
    </source>
</evidence>
<evidence type="ECO:0000256" key="1">
    <source>
        <dbReference type="SAM" id="MobiDB-lite"/>
    </source>
</evidence>
<organism evidence="2 3">
    <name type="scientific">Kwoniella shivajii</name>
    <dbReference type="NCBI Taxonomy" id="564305"/>
    <lineage>
        <taxon>Eukaryota</taxon>
        <taxon>Fungi</taxon>
        <taxon>Dikarya</taxon>
        <taxon>Basidiomycota</taxon>
        <taxon>Agaricomycotina</taxon>
        <taxon>Tremellomycetes</taxon>
        <taxon>Tremellales</taxon>
        <taxon>Cryptococcaceae</taxon>
        <taxon>Kwoniella</taxon>
    </lineage>
</organism>
<proteinExistence type="predicted"/>
<dbReference type="GeneID" id="87955952"/>
<protein>
    <submittedName>
        <fullName evidence="2">Uncharacterized protein</fullName>
    </submittedName>
</protein>
<feature type="compositionally biased region" description="Low complexity" evidence="1">
    <location>
        <begin position="16"/>
        <end position="27"/>
    </location>
</feature>
<gene>
    <name evidence="2" type="ORF">IL334_003821</name>
</gene>
<dbReference type="EMBL" id="CP141885">
    <property type="protein sequence ID" value="WRT66858.1"/>
    <property type="molecule type" value="Genomic_DNA"/>
</dbReference>
<evidence type="ECO:0000313" key="3">
    <source>
        <dbReference type="Proteomes" id="UP001329825"/>
    </source>
</evidence>
<name>A0ABZ1CYM3_9TREE</name>
<feature type="compositionally biased region" description="Polar residues" evidence="1">
    <location>
        <begin position="1"/>
        <end position="15"/>
    </location>
</feature>
<dbReference type="RefSeq" id="XP_062791598.1">
    <property type="nucleotide sequence ID" value="XM_062935547.1"/>
</dbReference>
<keyword evidence="3" id="KW-1185">Reference proteome</keyword>
<reference evidence="2 3" key="1">
    <citation type="submission" date="2024-01" db="EMBL/GenBank/DDBJ databases">
        <title>Comparative genomics of Cryptococcus and Kwoniella reveals pathogenesis evolution and contrasting modes of karyotype evolution via chromosome fusion or intercentromeric recombination.</title>
        <authorList>
            <person name="Coelho M.A."/>
            <person name="David-Palma M."/>
            <person name="Shea T."/>
            <person name="Bowers K."/>
            <person name="McGinley-Smith S."/>
            <person name="Mohammad A.W."/>
            <person name="Gnirke A."/>
            <person name="Yurkov A.M."/>
            <person name="Nowrousian M."/>
            <person name="Sun S."/>
            <person name="Cuomo C.A."/>
            <person name="Heitman J."/>
        </authorList>
    </citation>
    <scope>NUCLEOTIDE SEQUENCE [LARGE SCALE GENOMIC DNA]</scope>
    <source>
        <strain evidence="2">CBS 11374</strain>
    </source>
</reference>
<feature type="compositionally biased region" description="Basic residues" evidence="1">
    <location>
        <begin position="35"/>
        <end position="45"/>
    </location>
</feature>
<dbReference type="Proteomes" id="UP001329825">
    <property type="component" value="Chromosome 5"/>
</dbReference>
<sequence>MSIPTANVSVDTHQPSTASSGGIATSTMNGSTNRSIRRRWHHRSTAPKDDRDESLVYMIAKELGVGTTPNTSSAQSLDSIKQCDTSCIVSEVEMSKEIPVTSDYGIKSTMWDRSRSFTYNGTERYHQLHPRCEAEQCIGWAKADYPSKGDTRKGRMVKIDQQLGWHCNHERNLKSCLPTTQNGRITEAQMRFYPDATNLISRVYLFTSRWVADQTGTNNGQAILLAYADQKETHPPSRRVGVVIVSNPDDDDTSMIEEARMFHEESFSG</sequence>
<accession>A0ABZ1CYM3</accession>